<dbReference type="EMBL" id="FOHE01000001">
    <property type="protein sequence ID" value="SES64302.1"/>
    <property type="molecule type" value="Genomic_DNA"/>
</dbReference>
<dbReference type="Pfam" id="PF07883">
    <property type="entry name" value="Cupin_2"/>
    <property type="match status" value="1"/>
</dbReference>
<gene>
    <name evidence="2" type="ORF">SAMN05216389_101216</name>
</gene>
<dbReference type="InterPro" id="IPR014710">
    <property type="entry name" value="RmlC-like_jellyroll"/>
</dbReference>
<dbReference type="PANTHER" id="PTHR43346:SF1">
    <property type="entry name" value="QUERCETIN 2,3-DIOXYGENASE-RELATED"/>
    <property type="match status" value="1"/>
</dbReference>
<evidence type="ECO:0000259" key="1">
    <source>
        <dbReference type="Pfam" id="PF07883"/>
    </source>
</evidence>
<sequence>MYYVTYVPVYPYSLPPEYSYERQSMYWPPQNVTDSANSPHFYQNNMERRDYGSSPFVVNIDQATRQNNTFRTAIWTGTHLQVTLMSIDVGDDIGLEVHPDVDQFLRVEAGQGIARMGDTKDNLTFERRVQDNDAIMVPAGKWHNLINTGSTPLKIYSIYAPPEHPFGTVHRTKADAMAAEENQ</sequence>
<proteinExistence type="predicted"/>
<dbReference type="SUPFAM" id="SSF51182">
    <property type="entry name" value="RmlC-like cupins"/>
    <property type="match status" value="1"/>
</dbReference>
<keyword evidence="3" id="KW-1185">Reference proteome</keyword>
<dbReference type="InterPro" id="IPR052538">
    <property type="entry name" value="Flavonoid_dioxygenase-like"/>
</dbReference>
<feature type="domain" description="Cupin type-2" evidence="1">
    <location>
        <begin position="84"/>
        <end position="159"/>
    </location>
</feature>
<reference evidence="2 3" key="1">
    <citation type="submission" date="2016-10" db="EMBL/GenBank/DDBJ databases">
        <authorList>
            <person name="de Groot N.N."/>
        </authorList>
    </citation>
    <scope>NUCLEOTIDE SEQUENCE [LARGE SCALE GENOMIC DNA]</scope>
    <source>
        <strain evidence="2 3">IBRC-M 10780</strain>
    </source>
</reference>
<dbReference type="Gene3D" id="2.60.120.10">
    <property type="entry name" value="Jelly Rolls"/>
    <property type="match status" value="1"/>
</dbReference>
<dbReference type="CDD" id="cd02223">
    <property type="entry name" value="cupin_Bh2720-like"/>
    <property type="match status" value="1"/>
</dbReference>
<dbReference type="GO" id="GO:0016853">
    <property type="term" value="F:isomerase activity"/>
    <property type="evidence" value="ECO:0007669"/>
    <property type="project" value="UniProtKB-KW"/>
</dbReference>
<dbReference type="Proteomes" id="UP000198618">
    <property type="component" value="Unassembled WGS sequence"/>
</dbReference>
<dbReference type="InterPro" id="IPR011051">
    <property type="entry name" value="RmlC_Cupin_sf"/>
</dbReference>
<dbReference type="RefSeq" id="WP_090865946.1">
    <property type="nucleotide sequence ID" value="NZ_FOHE01000001.1"/>
</dbReference>
<dbReference type="PANTHER" id="PTHR43346">
    <property type="entry name" value="LIGAND BINDING DOMAIN PROTEIN, PUTATIVE (AFU_ORTHOLOGUE AFUA_6G14370)-RELATED"/>
    <property type="match status" value="1"/>
</dbReference>
<protein>
    <submittedName>
        <fullName evidence="2">Mannose-6-phosphate isomerase, cupin superfamily</fullName>
    </submittedName>
</protein>
<keyword evidence="2" id="KW-0413">Isomerase</keyword>
<dbReference type="InterPro" id="IPR013096">
    <property type="entry name" value="Cupin_2"/>
</dbReference>
<accession>A0A1H9Y660</accession>
<name>A0A1H9Y660_9BACI</name>
<dbReference type="OrthoDB" id="3231985at2"/>
<dbReference type="STRING" id="930131.SAMN05216389_101216"/>
<dbReference type="AlphaFoldDB" id="A0A1H9Y660"/>
<evidence type="ECO:0000313" key="3">
    <source>
        <dbReference type="Proteomes" id="UP000198618"/>
    </source>
</evidence>
<organism evidence="2 3">
    <name type="scientific">Oceanobacillus limi</name>
    <dbReference type="NCBI Taxonomy" id="930131"/>
    <lineage>
        <taxon>Bacteria</taxon>
        <taxon>Bacillati</taxon>
        <taxon>Bacillota</taxon>
        <taxon>Bacilli</taxon>
        <taxon>Bacillales</taxon>
        <taxon>Bacillaceae</taxon>
        <taxon>Oceanobacillus</taxon>
    </lineage>
</organism>
<evidence type="ECO:0000313" key="2">
    <source>
        <dbReference type="EMBL" id="SES64302.1"/>
    </source>
</evidence>